<dbReference type="Gene3D" id="2.120.10.30">
    <property type="entry name" value="TolB, C-terminal domain"/>
    <property type="match status" value="1"/>
</dbReference>
<dbReference type="InterPro" id="IPR011042">
    <property type="entry name" value="6-blade_b-propeller_TolB-like"/>
</dbReference>
<gene>
    <name evidence="5" type="ORF">GDR74_03015</name>
</gene>
<dbReference type="InterPro" id="IPR013658">
    <property type="entry name" value="SGL"/>
</dbReference>
<dbReference type="GO" id="GO:0019853">
    <property type="term" value="P:L-ascorbic acid biosynthetic process"/>
    <property type="evidence" value="ECO:0007669"/>
    <property type="project" value="TreeGrafter"/>
</dbReference>
<accession>A0A5P9JSB3</accession>
<feature type="binding site" evidence="3">
    <location>
        <position position="23"/>
    </location>
    <ligand>
        <name>a divalent metal cation</name>
        <dbReference type="ChEBI" id="CHEBI:60240"/>
    </ligand>
</feature>
<dbReference type="GO" id="GO:0004341">
    <property type="term" value="F:gluconolactonase activity"/>
    <property type="evidence" value="ECO:0007669"/>
    <property type="project" value="TreeGrafter"/>
</dbReference>
<comment type="similarity">
    <text evidence="1">Belongs to the SMP-30/CGR1 family.</text>
</comment>
<evidence type="ECO:0000256" key="2">
    <source>
        <dbReference type="PIRSR" id="PIRSR605511-1"/>
    </source>
</evidence>
<sequence length="292" mass="31484">MSHPTVYPKAPHVAVPSACTLGEGVVWDHRTETVLWVDIKSPAIWRCTPATGRHGRIPVPEPVGFVLLTPDPETVVAGFKSGLARFHLASGRSVPIVAPEPGRPDNRINDGHVGPDGSIYFGTMHDPETEPTGAFWRWDGKELACFHEGVVVTNGPVSSPDGRTLYATDTTRGTIYAFDFEQGRIGKPRVFVQFEQGWGHPDGMAVDAGGRLWVCHWGGSRITRFTPEGEAELVVPVPTAQVTNCAFGGPGMRTLYITTASVGHDPHTDPMAGHLYALETETQGLEAGIFEG</sequence>
<evidence type="ECO:0000256" key="3">
    <source>
        <dbReference type="PIRSR" id="PIRSR605511-2"/>
    </source>
</evidence>
<proteinExistence type="inferred from homology"/>
<feature type="binding site" evidence="3">
    <location>
        <position position="202"/>
    </location>
    <ligand>
        <name>a divalent metal cation</name>
        <dbReference type="ChEBI" id="CHEBI:60240"/>
    </ligand>
</feature>
<dbReference type="Pfam" id="PF08450">
    <property type="entry name" value="SGL"/>
    <property type="match status" value="1"/>
</dbReference>
<dbReference type="Proteomes" id="UP000325614">
    <property type="component" value="Chromosome"/>
</dbReference>
<keyword evidence="6" id="KW-1185">Reference proteome</keyword>
<dbReference type="AlphaFoldDB" id="A0A5P9JSB3"/>
<feature type="binding site" evidence="3">
    <location>
        <position position="107"/>
    </location>
    <ligand>
        <name>substrate</name>
    </ligand>
</feature>
<keyword evidence="3" id="KW-0862">Zinc</keyword>
<protein>
    <submittedName>
        <fullName evidence="5">SMP-30/gluconolactonase/LRE family protein</fullName>
    </submittedName>
</protein>
<dbReference type="KEGG" id="mico:GDR74_03015"/>
<dbReference type="RefSeq" id="WP_152584919.1">
    <property type="nucleotide sequence ID" value="NZ_CP045423.1"/>
</dbReference>
<dbReference type="PANTHER" id="PTHR10907:SF47">
    <property type="entry name" value="REGUCALCIN"/>
    <property type="match status" value="1"/>
</dbReference>
<feature type="active site" description="Proton donor/acceptor" evidence="2">
    <location>
        <position position="202"/>
    </location>
</feature>
<evidence type="ECO:0000313" key="5">
    <source>
        <dbReference type="EMBL" id="QFU15273.1"/>
    </source>
</evidence>
<evidence type="ECO:0000256" key="1">
    <source>
        <dbReference type="ARBA" id="ARBA00008853"/>
    </source>
</evidence>
<feature type="binding site" evidence="3">
    <location>
        <position position="154"/>
    </location>
    <ligand>
        <name>a divalent metal cation</name>
        <dbReference type="ChEBI" id="CHEBI:60240"/>
    </ligand>
</feature>
<name>A0A5P9JSB3_9HYPH</name>
<feature type="binding site" evidence="3">
    <location>
        <position position="109"/>
    </location>
    <ligand>
        <name>substrate</name>
    </ligand>
</feature>
<organism evidence="5 6">
    <name type="scientific">Microvirga thermotolerans</name>
    <dbReference type="NCBI Taxonomy" id="2651334"/>
    <lineage>
        <taxon>Bacteria</taxon>
        <taxon>Pseudomonadati</taxon>
        <taxon>Pseudomonadota</taxon>
        <taxon>Alphaproteobacteria</taxon>
        <taxon>Hyphomicrobiales</taxon>
        <taxon>Methylobacteriaceae</taxon>
        <taxon>Microvirga</taxon>
    </lineage>
</organism>
<reference evidence="5 6" key="1">
    <citation type="submission" date="2019-10" db="EMBL/GenBank/DDBJ databases">
        <title>Isolation, Identification of Microvirga thermotolerans HR1, a novel thermophilic bacterium and Comparative Genomics of the genus Microvirga.</title>
        <authorList>
            <person name="Li J."/>
            <person name="Zhang W."/>
            <person name="Lin M."/>
            <person name="Wang J."/>
        </authorList>
    </citation>
    <scope>NUCLEOTIDE SEQUENCE [LARGE SCALE GENOMIC DNA]</scope>
    <source>
        <strain evidence="5 6">HR1</strain>
    </source>
</reference>
<keyword evidence="3" id="KW-0479">Metal-binding</keyword>
<dbReference type="InterPro" id="IPR005511">
    <property type="entry name" value="SMP-30"/>
</dbReference>
<dbReference type="PANTHER" id="PTHR10907">
    <property type="entry name" value="REGUCALCIN"/>
    <property type="match status" value="1"/>
</dbReference>
<dbReference type="PRINTS" id="PR01790">
    <property type="entry name" value="SMP30FAMILY"/>
</dbReference>
<dbReference type="SUPFAM" id="SSF63829">
    <property type="entry name" value="Calcium-dependent phosphotriesterase"/>
    <property type="match status" value="1"/>
</dbReference>
<evidence type="ECO:0000313" key="6">
    <source>
        <dbReference type="Proteomes" id="UP000325614"/>
    </source>
</evidence>
<dbReference type="EMBL" id="CP045423">
    <property type="protein sequence ID" value="QFU15273.1"/>
    <property type="molecule type" value="Genomic_DNA"/>
</dbReference>
<comment type="cofactor">
    <cofactor evidence="3">
        <name>Zn(2+)</name>
        <dbReference type="ChEBI" id="CHEBI:29105"/>
    </cofactor>
    <text evidence="3">Binds 1 divalent metal cation per subunit.</text>
</comment>
<evidence type="ECO:0000259" key="4">
    <source>
        <dbReference type="Pfam" id="PF08450"/>
    </source>
</evidence>
<feature type="domain" description="SMP-30/Gluconolactonase/LRE-like region" evidence="4">
    <location>
        <begin position="21"/>
        <end position="260"/>
    </location>
</feature>
<dbReference type="GO" id="GO:0005509">
    <property type="term" value="F:calcium ion binding"/>
    <property type="evidence" value="ECO:0007669"/>
    <property type="project" value="TreeGrafter"/>
</dbReference>